<evidence type="ECO:0000313" key="2">
    <source>
        <dbReference type="Proteomes" id="UP001221757"/>
    </source>
</evidence>
<proteinExistence type="predicted"/>
<organism evidence="1 2">
    <name type="scientific">Mycena rosella</name>
    <name type="common">Pink bonnet</name>
    <name type="synonym">Agaricus rosellus</name>
    <dbReference type="NCBI Taxonomy" id="1033263"/>
    <lineage>
        <taxon>Eukaryota</taxon>
        <taxon>Fungi</taxon>
        <taxon>Dikarya</taxon>
        <taxon>Basidiomycota</taxon>
        <taxon>Agaricomycotina</taxon>
        <taxon>Agaricomycetes</taxon>
        <taxon>Agaricomycetidae</taxon>
        <taxon>Agaricales</taxon>
        <taxon>Marasmiineae</taxon>
        <taxon>Mycenaceae</taxon>
        <taxon>Mycena</taxon>
    </lineage>
</organism>
<dbReference type="EMBL" id="JARKIE010000046">
    <property type="protein sequence ID" value="KAJ7693317.1"/>
    <property type="molecule type" value="Genomic_DNA"/>
</dbReference>
<protein>
    <submittedName>
        <fullName evidence="1">Uncharacterized protein</fullName>
    </submittedName>
</protein>
<comment type="caution">
    <text evidence="1">The sequence shown here is derived from an EMBL/GenBank/DDBJ whole genome shotgun (WGS) entry which is preliminary data.</text>
</comment>
<dbReference type="Proteomes" id="UP001221757">
    <property type="component" value="Unassembled WGS sequence"/>
</dbReference>
<evidence type="ECO:0000313" key="1">
    <source>
        <dbReference type="EMBL" id="KAJ7693317.1"/>
    </source>
</evidence>
<sequence length="111" mass="12183">MSLKLLPPDPPKEWRAILYKAPFIIDPKVNGGFVGEVKMYGSHPFPTYSFGASLEINRELTGIPSACRKMPSLDTKTQEVGINGTQETDVANTLVSYALAGILKVHEMAFE</sequence>
<keyword evidence="2" id="KW-1185">Reference proteome</keyword>
<dbReference type="AlphaFoldDB" id="A0AAD7GJ69"/>
<accession>A0AAD7GJ69</accession>
<reference evidence="1" key="1">
    <citation type="submission" date="2023-03" db="EMBL/GenBank/DDBJ databases">
        <title>Massive genome expansion in bonnet fungi (Mycena s.s.) driven by repeated elements and novel gene families across ecological guilds.</title>
        <authorList>
            <consortium name="Lawrence Berkeley National Laboratory"/>
            <person name="Harder C.B."/>
            <person name="Miyauchi S."/>
            <person name="Viragh M."/>
            <person name="Kuo A."/>
            <person name="Thoen E."/>
            <person name="Andreopoulos B."/>
            <person name="Lu D."/>
            <person name="Skrede I."/>
            <person name="Drula E."/>
            <person name="Henrissat B."/>
            <person name="Morin E."/>
            <person name="Kohler A."/>
            <person name="Barry K."/>
            <person name="LaButti K."/>
            <person name="Morin E."/>
            <person name="Salamov A."/>
            <person name="Lipzen A."/>
            <person name="Mereny Z."/>
            <person name="Hegedus B."/>
            <person name="Baldrian P."/>
            <person name="Stursova M."/>
            <person name="Weitz H."/>
            <person name="Taylor A."/>
            <person name="Grigoriev I.V."/>
            <person name="Nagy L.G."/>
            <person name="Martin F."/>
            <person name="Kauserud H."/>
        </authorList>
    </citation>
    <scope>NUCLEOTIDE SEQUENCE</scope>
    <source>
        <strain evidence="1">CBHHK067</strain>
    </source>
</reference>
<gene>
    <name evidence="1" type="ORF">B0H17DRAFT_1199841</name>
</gene>
<name>A0AAD7GJ69_MYCRO</name>